<proteinExistence type="predicted"/>
<reference evidence="7" key="1">
    <citation type="submission" date="2018-05" db="EMBL/GenBank/DDBJ databases">
        <authorList>
            <person name="Lanie J.A."/>
            <person name="Ng W.-L."/>
            <person name="Kazmierczak K.M."/>
            <person name="Andrzejewski T.M."/>
            <person name="Davidsen T.M."/>
            <person name="Wayne K.J."/>
            <person name="Tettelin H."/>
            <person name="Glass J.I."/>
            <person name="Rusch D."/>
            <person name="Podicherti R."/>
            <person name="Tsui H.-C.T."/>
            <person name="Winkler M.E."/>
        </authorList>
    </citation>
    <scope>NUCLEOTIDE SEQUENCE</scope>
</reference>
<evidence type="ECO:0000313" key="7">
    <source>
        <dbReference type="EMBL" id="SUZ90659.1"/>
    </source>
</evidence>
<protein>
    <recommendedName>
        <fullName evidence="6">Tetrapyrrole methylase domain-containing protein</fullName>
    </recommendedName>
</protein>
<dbReference type="PIRSF" id="PIRSF005917">
    <property type="entry name" value="MTase_YraL"/>
    <property type="match status" value="1"/>
</dbReference>
<dbReference type="CDD" id="cd11648">
    <property type="entry name" value="RsmI"/>
    <property type="match status" value="1"/>
</dbReference>
<evidence type="ECO:0000259" key="6">
    <source>
        <dbReference type="Pfam" id="PF00590"/>
    </source>
</evidence>
<dbReference type="Gene3D" id="3.30.950.10">
    <property type="entry name" value="Methyltransferase, Cobalt-precorrin-4 Transmethylase, Domain 2"/>
    <property type="match status" value="1"/>
</dbReference>
<gene>
    <name evidence="7" type="ORF">METZ01_LOCUS43513</name>
</gene>
<dbReference type="InterPro" id="IPR000878">
    <property type="entry name" value="4pyrrol_Mease"/>
</dbReference>
<dbReference type="NCBIfam" id="TIGR00096">
    <property type="entry name" value="16S rRNA (cytidine(1402)-2'-O)-methyltransferase"/>
    <property type="match status" value="1"/>
</dbReference>
<evidence type="ECO:0000256" key="1">
    <source>
        <dbReference type="ARBA" id="ARBA00022490"/>
    </source>
</evidence>
<dbReference type="InterPro" id="IPR008189">
    <property type="entry name" value="rRNA_ssu_MeTfrase_I"/>
</dbReference>
<dbReference type="GO" id="GO:0008168">
    <property type="term" value="F:methyltransferase activity"/>
    <property type="evidence" value="ECO:0007669"/>
    <property type="project" value="UniProtKB-KW"/>
</dbReference>
<keyword evidence="1" id="KW-0963">Cytoplasm</keyword>
<accession>A0A381RIB8</accession>
<keyword evidence="4" id="KW-0808">Transferase</keyword>
<name>A0A381RIB8_9ZZZZ</name>
<evidence type="ECO:0000256" key="3">
    <source>
        <dbReference type="ARBA" id="ARBA00022603"/>
    </source>
</evidence>
<feature type="domain" description="Tetrapyrrole methylase" evidence="6">
    <location>
        <begin position="8"/>
        <end position="172"/>
    </location>
</feature>
<keyword evidence="2" id="KW-0698">rRNA processing</keyword>
<dbReference type="Pfam" id="PF00590">
    <property type="entry name" value="TP_methylase"/>
    <property type="match status" value="1"/>
</dbReference>
<dbReference type="PANTHER" id="PTHR46111:SF1">
    <property type="entry name" value="RIBOSOMAL RNA SMALL SUBUNIT METHYLTRANSFERASE I"/>
    <property type="match status" value="1"/>
</dbReference>
<dbReference type="InterPro" id="IPR014776">
    <property type="entry name" value="4pyrrole_Mease_sub2"/>
</dbReference>
<evidence type="ECO:0000256" key="5">
    <source>
        <dbReference type="ARBA" id="ARBA00022691"/>
    </source>
</evidence>
<dbReference type="PANTHER" id="PTHR46111">
    <property type="entry name" value="RIBOSOMAL RNA SMALL SUBUNIT METHYLTRANSFERASE I"/>
    <property type="match status" value="1"/>
</dbReference>
<dbReference type="SUPFAM" id="SSF53790">
    <property type="entry name" value="Tetrapyrrole methylase"/>
    <property type="match status" value="1"/>
</dbReference>
<organism evidence="7">
    <name type="scientific">marine metagenome</name>
    <dbReference type="NCBI Taxonomy" id="408172"/>
    <lineage>
        <taxon>unclassified sequences</taxon>
        <taxon>metagenomes</taxon>
        <taxon>ecological metagenomes</taxon>
    </lineage>
</organism>
<dbReference type="InterPro" id="IPR014777">
    <property type="entry name" value="4pyrrole_Mease_sub1"/>
</dbReference>
<dbReference type="Gene3D" id="3.40.1010.10">
    <property type="entry name" value="Cobalt-precorrin-4 Transmethylase, Domain 1"/>
    <property type="match status" value="1"/>
</dbReference>
<sequence>MIAAEDTRHSKKLFQHYNITTPSISFFEHNRTARIPQIVTNLKKGNHVALISDAGTPGISDPAYRLIREAISEGITVESIPGSTALIAGIVSSGLPTDRFLFEGFLPPKKGRKKRLMNLIDQDATIIFYESPYRLIKTLKEINEILGDRPAVIARELTKMNEEIIRGTVSDILSYFNNKKPRGEFVIMIGKNDTNVFFK</sequence>
<dbReference type="GO" id="GO:0006364">
    <property type="term" value="P:rRNA processing"/>
    <property type="evidence" value="ECO:0007669"/>
    <property type="project" value="UniProtKB-KW"/>
</dbReference>
<keyword evidence="3" id="KW-0489">Methyltransferase</keyword>
<dbReference type="AlphaFoldDB" id="A0A381RIB8"/>
<keyword evidence="5" id="KW-0949">S-adenosyl-L-methionine</keyword>
<evidence type="ECO:0000256" key="2">
    <source>
        <dbReference type="ARBA" id="ARBA00022552"/>
    </source>
</evidence>
<dbReference type="GO" id="GO:0032259">
    <property type="term" value="P:methylation"/>
    <property type="evidence" value="ECO:0007669"/>
    <property type="project" value="UniProtKB-KW"/>
</dbReference>
<dbReference type="FunFam" id="3.30.950.10:FF:000002">
    <property type="entry name" value="Ribosomal RNA small subunit methyltransferase I"/>
    <property type="match status" value="1"/>
</dbReference>
<dbReference type="InterPro" id="IPR035996">
    <property type="entry name" value="4pyrrol_Methylase_sf"/>
</dbReference>
<evidence type="ECO:0000256" key="4">
    <source>
        <dbReference type="ARBA" id="ARBA00022679"/>
    </source>
</evidence>
<dbReference type="EMBL" id="UINC01001913">
    <property type="protein sequence ID" value="SUZ90659.1"/>
    <property type="molecule type" value="Genomic_DNA"/>
</dbReference>